<evidence type="ECO:0000313" key="3">
    <source>
        <dbReference type="Proteomes" id="UP000276991"/>
    </source>
</evidence>
<proteinExistence type="predicted"/>
<keyword evidence="3" id="KW-1185">Reference proteome</keyword>
<reference evidence="2 3" key="1">
    <citation type="submission" date="2018-08" db="EMBL/GenBank/DDBJ databases">
        <authorList>
            <person name="Laetsch R D."/>
            <person name="Stevens L."/>
            <person name="Kumar S."/>
            <person name="Blaxter L. M."/>
        </authorList>
    </citation>
    <scope>NUCLEOTIDE SEQUENCE [LARGE SCALE GENOMIC DNA]</scope>
</reference>
<gene>
    <name evidence="2" type="ORF">NAV_LOCUS10028</name>
</gene>
<dbReference type="OrthoDB" id="5850898at2759"/>
<organism evidence="2 3">
    <name type="scientific">Acanthocheilonema viteae</name>
    <name type="common">Filarial nematode worm</name>
    <name type="synonym">Dipetalonema viteae</name>
    <dbReference type="NCBI Taxonomy" id="6277"/>
    <lineage>
        <taxon>Eukaryota</taxon>
        <taxon>Metazoa</taxon>
        <taxon>Ecdysozoa</taxon>
        <taxon>Nematoda</taxon>
        <taxon>Chromadorea</taxon>
        <taxon>Rhabditida</taxon>
        <taxon>Spirurina</taxon>
        <taxon>Spiruromorpha</taxon>
        <taxon>Filarioidea</taxon>
        <taxon>Onchocercidae</taxon>
        <taxon>Acanthocheilonema</taxon>
    </lineage>
</organism>
<feature type="region of interest" description="Disordered" evidence="1">
    <location>
        <begin position="147"/>
        <end position="167"/>
    </location>
</feature>
<protein>
    <submittedName>
        <fullName evidence="2">Uncharacterized protein</fullName>
    </submittedName>
</protein>
<dbReference type="EMBL" id="UPTC01005189">
    <property type="protein sequence ID" value="VBB35237.1"/>
    <property type="molecule type" value="Genomic_DNA"/>
</dbReference>
<name>A0A498STR0_ACAVI</name>
<dbReference type="Proteomes" id="UP000276991">
    <property type="component" value="Unassembled WGS sequence"/>
</dbReference>
<accession>A0A498STR0</accession>
<sequence length="211" mass="24525">MGKNILLKSPNSWQNDWKMQSRHDEYDHRLTETTLPNVRDTRARGNEQFALRFNKELNKRIDFALADIETVLSTTMLNYKMDPRVIAACDSEVCPAILDRHGDMTWLKNAELYISSILMKDNPTNEEKKDLKVLYYAKQRYEQTLTKYDSSPLTQPTDNPQSNNEKSLSFGILQSGHATTTHLYINDSWRRIIDSNRIPSNALQILKLLVF</sequence>
<dbReference type="AlphaFoldDB" id="A0A498STR0"/>
<evidence type="ECO:0000256" key="1">
    <source>
        <dbReference type="SAM" id="MobiDB-lite"/>
    </source>
</evidence>
<evidence type="ECO:0000313" key="2">
    <source>
        <dbReference type="EMBL" id="VBB35237.1"/>
    </source>
</evidence>